<dbReference type="PANTHER" id="PTHR11552">
    <property type="entry name" value="GLUCOSE-METHANOL-CHOLINE GMC OXIDOREDUCTASE"/>
    <property type="match status" value="1"/>
</dbReference>
<evidence type="ECO:0000256" key="4">
    <source>
        <dbReference type="ARBA" id="ARBA00022827"/>
    </source>
</evidence>
<dbReference type="PANTHER" id="PTHR11552:SF147">
    <property type="entry name" value="CHOLINE DEHYDROGENASE, MITOCHONDRIAL"/>
    <property type="match status" value="1"/>
</dbReference>
<feature type="domain" description="Glucose-methanol-choline oxidoreductase C-terminal" evidence="7">
    <location>
        <begin position="451"/>
        <end position="590"/>
    </location>
</feature>
<feature type="binding site" evidence="5">
    <location>
        <position position="121"/>
    </location>
    <ligand>
        <name>FAD</name>
        <dbReference type="ChEBI" id="CHEBI:57692"/>
    </ligand>
</feature>
<accession>A0A814N453</accession>
<sequence length="601" mass="67295">MSNASVAEQAAAPVVSESPAAIERWERDFSQTKTDGITYDYIIVGSGSSGAVLANRLSEQADKRVLLIEAGGVDTMDQIHMPAACGSCQLSEIDWQYKTIPQLYSHFACVNQQSNWPRGKVLGGCSSINYMQYVRGDPHDYDSWQLPQWSFQEMLKYFKKLERADPNTIPKNEHFRNHDQDKGKMDVTMVEERNPTNRLFIEACEKNGFHEAKDYNAEESLNGCVSMSQISTKGGRRWSTASGYLLQAVKRENFDLLIHAHTCRVVFDKQKQASGVIVKRTSSLDKEEFIKGKEVILSAGTVGSTQILLLSGIGPREELQKHQIPVIVDLPGVGKNLQDHMTTILLYLSKMPTLSTHDLTPENLQKWATQGKGPLTSPGGESLAWYQLNGNADSNKTQPPDIQILFCPFTVSAELFRNFNFKPEFYEQYFKPHLTDGSQWTILCSPALLHPESKGEITLASRDPLTHPIINPNYLQNKEDVHKMVEGCKLAEKICRTEPLNSIFKSMAEEMNGDEATENEDEFWESYVRKYSVTVYHPTGTCKMGKEEDLMTVVTPDTRVKGVRGLRVVDASIMPSIVSGNTNIPTVAIAERAADLIKNND</sequence>
<gene>
    <name evidence="8" type="ORF">RFH988_LOCUS18655</name>
</gene>
<feature type="domain" description="Glucose-methanol-choline oxidoreductase N-terminal" evidence="6">
    <location>
        <begin position="39"/>
        <end position="341"/>
    </location>
</feature>
<organism evidence="8 9">
    <name type="scientific">Rotaria sordida</name>
    <dbReference type="NCBI Taxonomy" id="392033"/>
    <lineage>
        <taxon>Eukaryota</taxon>
        <taxon>Metazoa</taxon>
        <taxon>Spiralia</taxon>
        <taxon>Gnathifera</taxon>
        <taxon>Rotifera</taxon>
        <taxon>Eurotatoria</taxon>
        <taxon>Bdelloidea</taxon>
        <taxon>Philodinida</taxon>
        <taxon>Philodinidae</taxon>
        <taxon>Rotaria</taxon>
    </lineage>
</organism>
<comment type="similarity">
    <text evidence="2">Belongs to the GMC oxidoreductase family.</text>
</comment>
<name>A0A814N453_9BILA</name>
<dbReference type="InterPro" id="IPR000172">
    <property type="entry name" value="GMC_OxRdtase_N"/>
</dbReference>
<protein>
    <submittedName>
        <fullName evidence="8">Uncharacterized protein</fullName>
    </submittedName>
</protein>
<evidence type="ECO:0000256" key="1">
    <source>
        <dbReference type="ARBA" id="ARBA00001974"/>
    </source>
</evidence>
<keyword evidence="4 5" id="KW-0274">FAD</keyword>
<reference evidence="8" key="1">
    <citation type="submission" date="2021-02" db="EMBL/GenBank/DDBJ databases">
        <authorList>
            <person name="Nowell W R."/>
        </authorList>
    </citation>
    <scope>NUCLEOTIDE SEQUENCE</scope>
</reference>
<evidence type="ECO:0000259" key="7">
    <source>
        <dbReference type="Pfam" id="PF05199"/>
    </source>
</evidence>
<dbReference type="Gene3D" id="3.30.560.10">
    <property type="entry name" value="Glucose Oxidase, domain 3"/>
    <property type="match status" value="1"/>
</dbReference>
<evidence type="ECO:0000256" key="5">
    <source>
        <dbReference type="PIRSR" id="PIRSR000137-2"/>
    </source>
</evidence>
<keyword evidence="3" id="KW-0285">Flavoprotein</keyword>
<dbReference type="AlphaFoldDB" id="A0A814N453"/>
<dbReference type="SUPFAM" id="SSF51905">
    <property type="entry name" value="FAD/NAD(P)-binding domain"/>
    <property type="match status" value="1"/>
</dbReference>
<dbReference type="EMBL" id="CAJNOO010001058">
    <property type="protein sequence ID" value="CAF1088100.1"/>
    <property type="molecule type" value="Genomic_DNA"/>
</dbReference>
<dbReference type="Proteomes" id="UP000663882">
    <property type="component" value="Unassembled WGS sequence"/>
</dbReference>
<dbReference type="SUPFAM" id="SSF54373">
    <property type="entry name" value="FAD-linked reductases, C-terminal domain"/>
    <property type="match status" value="1"/>
</dbReference>
<dbReference type="OrthoDB" id="269227at2759"/>
<comment type="caution">
    <text evidence="8">The sequence shown here is derived from an EMBL/GenBank/DDBJ whole genome shotgun (WGS) entry which is preliminary data.</text>
</comment>
<evidence type="ECO:0000256" key="2">
    <source>
        <dbReference type="ARBA" id="ARBA00010790"/>
    </source>
</evidence>
<dbReference type="Pfam" id="PF05199">
    <property type="entry name" value="GMC_oxred_C"/>
    <property type="match status" value="1"/>
</dbReference>
<evidence type="ECO:0000313" key="8">
    <source>
        <dbReference type="EMBL" id="CAF1088100.1"/>
    </source>
</evidence>
<comment type="cofactor">
    <cofactor evidence="1 5">
        <name>FAD</name>
        <dbReference type="ChEBI" id="CHEBI:57692"/>
    </cofactor>
</comment>
<evidence type="ECO:0000259" key="6">
    <source>
        <dbReference type="Pfam" id="PF00732"/>
    </source>
</evidence>
<dbReference type="Pfam" id="PF00732">
    <property type="entry name" value="GMC_oxred_N"/>
    <property type="match status" value="1"/>
</dbReference>
<dbReference type="InterPro" id="IPR036188">
    <property type="entry name" value="FAD/NAD-bd_sf"/>
</dbReference>
<dbReference type="InterPro" id="IPR007867">
    <property type="entry name" value="GMC_OxRtase_C"/>
</dbReference>
<evidence type="ECO:0000313" key="9">
    <source>
        <dbReference type="Proteomes" id="UP000663882"/>
    </source>
</evidence>
<dbReference type="Gene3D" id="3.50.50.60">
    <property type="entry name" value="FAD/NAD(P)-binding domain"/>
    <property type="match status" value="1"/>
</dbReference>
<evidence type="ECO:0000256" key="3">
    <source>
        <dbReference type="ARBA" id="ARBA00022630"/>
    </source>
</evidence>
<dbReference type="GO" id="GO:0050660">
    <property type="term" value="F:flavin adenine dinucleotide binding"/>
    <property type="evidence" value="ECO:0007669"/>
    <property type="project" value="InterPro"/>
</dbReference>
<proteinExistence type="inferred from homology"/>
<dbReference type="InterPro" id="IPR012132">
    <property type="entry name" value="GMC_OxRdtase"/>
</dbReference>
<dbReference type="PIRSF" id="PIRSF000137">
    <property type="entry name" value="Alcohol_oxidase"/>
    <property type="match status" value="1"/>
</dbReference>
<dbReference type="GO" id="GO:0016614">
    <property type="term" value="F:oxidoreductase activity, acting on CH-OH group of donors"/>
    <property type="evidence" value="ECO:0007669"/>
    <property type="project" value="InterPro"/>
</dbReference>